<organism evidence="1 2">
    <name type="scientific">Penicillium hordei</name>
    <dbReference type="NCBI Taxonomy" id="40994"/>
    <lineage>
        <taxon>Eukaryota</taxon>
        <taxon>Fungi</taxon>
        <taxon>Dikarya</taxon>
        <taxon>Ascomycota</taxon>
        <taxon>Pezizomycotina</taxon>
        <taxon>Eurotiomycetes</taxon>
        <taxon>Eurotiomycetidae</taxon>
        <taxon>Eurotiales</taxon>
        <taxon>Aspergillaceae</taxon>
        <taxon>Penicillium</taxon>
    </lineage>
</organism>
<dbReference type="AlphaFoldDB" id="A0AAD6GWK7"/>
<comment type="caution">
    <text evidence="1">The sequence shown here is derived from an EMBL/GenBank/DDBJ whole genome shotgun (WGS) entry which is preliminary data.</text>
</comment>
<gene>
    <name evidence="1" type="ORF">N7537_010317</name>
</gene>
<evidence type="ECO:0000313" key="2">
    <source>
        <dbReference type="Proteomes" id="UP001213799"/>
    </source>
</evidence>
<dbReference type="GeneID" id="81591613"/>
<name>A0AAD6GWK7_9EURO</name>
<evidence type="ECO:0000313" key="1">
    <source>
        <dbReference type="EMBL" id="KAJ5593413.1"/>
    </source>
</evidence>
<protein>
    <submittedName>
        <fullName evidence="1">Uncharacterized protein</fullName>
    </submittedName>
</protein>
<dbReference type="EMBL" id="JAQJAE010000005">
    <property type="protein sequence ID" value="KAJ5593413.1"/>
    <property type="molecule type" value="Genomic_DNA"/>
</dbReference>
<reference evidence="1" key="2">
    <citation type="submission" date="2023-01" db="EMBL/GenBank/DDBJ databases">
        <authorList>
            <person name="Petersen C."/>
        </authorList>
    </citation>
    <scope>NUCLEOTIDE SEQUENCE</scope>
    <source>
        <strain evidence="1">IBT 12815</strain>
    </source>
</reference>
<sequence>MAVSGGVYPMDHAMGYSVCKLASLVNLLNLLELNLLNLASLVNLMKAWGSGIIAGFPGSRQEAIQS</sequence>
<accession>A0AAD6GWK7</accession>
<dbReference type="RefSeq" id="XP_056750039.1">
    <property type="nucleotide sequence ID" value="XM_056901371.1"/>
</dbReference>
<keyword evidence="2" id="KW-1185">Reference proteome</keyword>
<proteinExistence type="predicted"/>
<reference evidence="1" key="1">
    <citation type="journal article" date="2023" name="IMA Fungus">
        <title>Comparative genomic study of the Penicillium genus elucidates a diverse pangenome and 15 lateral gene transfer events.</title>
        <authorList>
            <person name="Petersen C."/>
            <person name="Sorensen T."/>
            <person name="Nielsen M.R."/>
            <person name="Sondergaard T.E."/>
            <person name="Sorensen J.L."/>
            <person name="Fitzpatrick D.A."/>
            <person name="Frisvad J.C."/>
            <person name="Nielsen K.L."/>
        </authorList>
    </citation>
    <scope>NUCLEOTIDE SEQUENCE</scope>
    <source>
        <strain evidence="1">IBT 12815</strain>
    </source>
</reference>
<dbReference type="Proteomes" id="UP001213799">
    <property type="component" value="Unassembled WGS sequence"/>
</dbReference>